<comment type="caution">
    <text evidence="2">The sequence shown here is derived from an EMBL/GenBank/DDBJ whole genome shotgun (WGS) entry which is preliminary data.</text>
</comment>
<evidence type="ECO:0000313" key="3">
    <source>
        <dbReference type="Proteomes" id="UP000756921"/>
    </source>
</evidence>
<dbReference type="AlphaFoldDB" id="A0A9P6GAT2"/>
<organism evidence="2 3">
    <name type="scientific">Paraphaeosphaeria minitans</name>
    <dbReference type="NCBI Taxonomy" id="565426"/>
    <lineage>
        <taxon>Eukaryota</taxon>
        <taxon>Fungi</taxon>
        <taxon>Dikarya</taxon>
        <taxon>Ascomycota</taxon>
        <taxon>Pezizomycotina</taxon>
        <taxon>Dothideomycetes</taxon>
        <taxon>Pleosporomycetidae</taxon>
        <taxon>Pleosporales</taxon>
        <taxon>Massarineae</taxon>
        <taxon>Didymosphaeriaceae</taxon>
        <taxon>Paraphaeosphaeria</taxon>
    </lineage>
</organism>
<feature type="region of interest" description="Disordered" evidence="1">
    <location>
        <begin position="51"/>
        <end position="108"/>
    </location>
</feature>
<accession>A0A9P6GAT2</accession>
<gene>
    <name evidence="2" type="ORF">PMIN01_10205</name>
</gene>
<dbReference type="Proteomes" id="UP000756921">
    <property type="component" value="Unassembled WGS sequence"/>
</dbReference>
<feature type="region of interest" description="Disordered" evidence="1">
    <location>
        <begin position="1"/>
        <end position="24"/>
    </location>
</feature>
<keyword evidence="3" id="KW-1185">Reference proteome</keyword>
<feature type="compositionally biased region" description="Low complexity" evidence="1">
    <location>
        <begin position="15"/>
        <end position="24"/>
    </location>
</feature>
<evidence type="ECO:0000256" key="1">
    <source>
        <dbReference type="SAM" id="MobiDB-lite"/>
    </source>
</evidence>
<proteinExistence type="predicted"/>
<name>A0A9P6GAT2_9PLEO</name>
<protein>
    <submittedName>
        <fullName evidence="2">Uncharacterized protein</fullName>
    </submittedName>
</protein>
<evidence type="ECO:0000313" key="2">
    <source>
        <dbReference type="EMBL" id="KAF9732276.1"/>
    </source>
</evidence>
<dbReference type="EMBL" id="WJXW01000011">
    <property type="protein sequence ID" value="KAF9732276.1"/>
    <property type="molecule type" value="Genomic_DNA"/>
</dbReference>
<reference evidence="2" key="1">
    <citation type="journal article" date="2020" name="Mol. Plant Microbe Interact.">
        <title>Genome Sequence of the Biocontrol Agent Coniothyrium minitans strain Conio (IMI 134523).</title>
        <authorList>
            <person name="Patel D."/>
            <person name="Shittu T.A."/>
            <person name="Baroncelli R."/>
            <person name="Muthumeenakshi S."/>
            <person name="Osborne T.H."/>
            <person name="Janganan T.K."/>
            <person name="Sreenivasaprasad S."/>
        </authorList>
    </citation>
    <scope>NUCLEOTIDE SEQUENCE</scope>
    <source>
        <strain evidence="2">Conio</strain>
    </source>
</reference>
<sequence length="120" mass="13045">MHNAPATEPHRGSQASSLAAARASALPRLHTSPALWLLRHFLTMSERVSRRRADFGPQVSPSSSQPATRPARSQHHAGVADAFLPPSQRPSRDQNIPDAAHSHHIPAFPTPLSRFTLLVS</sequence>